<dbReference type="RefSeq" id="WP_002873230.1">
    <property type="nucleotide sequence ID" value="NZ_AP028362.1"/>
</dbReference>
<evidence type="ECO:0000313" key="6">
    <source>
        <dbReference type="EMBL" id="SUW91702.1"/>
    </source>
</evidence>
<gene>
    <name evidence="5" type="ORF">B5Y32_05970</name>
    <name evidence="4" type="ORF">JYC20_001121</name>
    <name evidence="6" type="ORF">NCTC13105_00323</name>
</gene>
<evidence type="ECO:0000256" key="2">
    <source>
        <dbReference type="ARBA" id="ARBA00022729"/>
    </source>
</evidence>
<dbReference type="InterPro" id="IPR002509">
    <property type="entry name" value="NODB_dom"/>
</dbReference>
<accession>A0AAN3CH48</accession>
<dbReference type="Pfam" id="PF01522">
    <property type="entry name" value="Polysacc_deac_1"/>
    <property type="match status" value="1"/>
</dbReference>
<dbReference type="Proteomes" id="UP000194235">
    <property type="component" value="Unassembled WGS sequence"/>
</dbReference>
<evidence type="ECO:0000313" key="8">
    <source>
        <dbReference type="Proteomes" id="UP000254131"/>
    </source>
</evidence>
<dbReference type="EMBL" id="AAYVUT010000006">
    <property type="protein sequence ID" value="EHB2511955.1"/>
    <property type="molecule type" value="Genomic_DNA"/>
</dbReference>
<dbReference type="Proteomes" id="UP000254131">
    <property type="component" value="Unassembled WGS sequence"/>
</dbReference>
<dbReference type="GO" id="GO:0005975">
    <property type="term" value="P:carbohydrate metabolic process"/>
    <property type="evidence" value="ECO:0007669"/>
    <property type="project" value="InterPro"/>
</dbReference>
<dbReference type="GO" id="GO:0016810">
    <property type="term" value="F:hydrolase activity, acting on carbon-nitrogen (but not peptide) bonds"/>
    <property type="evidence" value="ECO:0007669"/>
    <property type="project" value="InterPro"/>
</dbReference>
<dbReference type="SUPFAM" id="SSF88713">
    <property type="entry name" value="Glycoside hydrolase/deacetylase"/>
    <property type="match status" value="1"/>
</dbReference>
<dbReference type="PROSITE" id="PS51677">
    <property type="entry name" value="NODB"/>
    <property type="match status" value="1"/>
</dbReference>
<dbReference type="Proteomes" id="UP000735326">
    <property type="component" value="Unassembled WGS sequence"/>
</dbReference>
<dbReference type="InterPro" id="IPR051398">
    <property type="entry name" value="Polysacch_Deacetylase"/>
</dbReference>
<dbReference type="PANTHER" id="PTHR34216">
    <property type="match status" value="1"/>
</dbReference>
<evidence type="ECO:0000259" key="3">
    <source>
        <dbReference type="PROSITE" id="PS51677"/>
    </source>
</evidence>
<proteinExistence type="predicted"/>
<feature type="domain" description="NodB homology" evidence="3">
    <location>
        <begin position="61"/>
        <end position="308"/>
    </location>
</feature>
<dbReference type="InterPro" id="IPR011330">
    <property type="entry name" value="Glyco_hydro/deAcase_b/a-brl"/>
</dbReference>
<evidence type="ECO:0000313" key="4">
    <source>
        <dbReference type="EMBL" id="EHB2511955.1"/>
    </source>
</evidence>
<reference evidence="5 7" key="1">
    <citation type="submission" date="2017-03" db="EMBL/GenBank/DDBJ databases">
        <title>Characterization of Campylobacter jejuni water isolates.</title>
        <authorList>
            <person name="Nilsson A."/>
            <person name="Skarp A."/>
            <person name="Johansson C."/>
            <person name="Kaden R."/>
            <person name="Engstrand L."/>
            <person name="Rautelin H."/>
        </authorList>
    </citation>
    <scope>NUCLEOTIDE SEQUENCE [LARGE SCALE GENOMIC DNA]</scope>
    <source>
        <strain evidence="5 7">VA12</strain>
    </source>
</reference>
<dbReference type="EMBL" id="UFVB01000001">
    <property type="protein sequence ID" value="SUW91702.1"/>
    <property type="molecule type" value="Genomic_DNA"/>
</dbReference>
<organism evidence="5 7">
    <name type="scientific">Campylobacter jejuni</name>
    <dbReference type="NCBI Taxonomy" id="197"/>
    <lineage>
        <taxon>Bacteria</taxon>
        <taxon>Pseudomonadati</taxon>
        <taxon>Campylobacterota</taxon>
        <taxon>Epsilonproteobacteria</taxon>
        <taxon>Campylobacterales</taxon>
        <taxon>Campylobacteraceae</taxon>
        <taxon>Campylobacter</taxon>
    </lineage>
</organism>
<keyword evidence="2" id="KW-0732">Signal</keyword>
<reference evidence="6 8" key="2">
    <citation type="submission" date="2018-06" db="EMBL/GenBank/DDBJ databases">
        <authorList>
            <consortium name="Pathogen Informatics"/>
            <person name="Doyle S."/>
        </authorList>
    </citation>
    <scope>NUCLEOTIDE SEQUENCE [LARGE SCALE GENOMIC DNA]</scope>
    <source>
        <strain evidence="6 8">NCTC13105</strain>
    </source>
</reference>
<comment type="caution">
    <text evidence="5">The sequence shown here is derived from an EMBL/GenBank/DDBJ whole genome shotgun (WGS) entry which is preliminary data.</text>
</comment>
<evidence type="ECO:0000256" key="1">
    <source>
        <dbReference type="ARBA" id="ARBA00004613"/>
    </source>
</evidence>
<comment type="subcellular location">
    <subcellularLocation>
        <location evidence="1">Secreted</location>
    </subcellularLocation>
</comment>
<dbReference type="PANTHER" id="PTHR34216:SF3">
    <property type="entry name" value="POLY-BETA-1,6-N-ACETYL-D-GLUCOSAMINE N-DEACETYLASE"/>
    <property type="match status" value="1"/>
</dbReference>
<dbReference type="GO" id="GO:0005576">
    <property type="term" value="C:extracellular region"/>
    <property type="evidence" value="ECO:0007669"/>
    <property type="project" value="UniProtKB-SubCell"/>
</dbReference>
<dbReference type="AlphaFoldDB" id="A0AAN3CH48"/>
<protein>
    <submittedName>
        <fullName evidence="4 5">Polysaccharide deacetylase</fullName>
    </submittedName>
</protein>
<evidence type="ECO:0000313" key="7">
    <source>
        <dbReference type="Proteomes" id="UP000194235"/>
    </source>
</evidence>
<dbReference type="Gene3D" id="3.20.20.370">
    <property type="entry name" value="Glycoside hydrolase/deacetylase"/>
    <property type="match status" value="1"/>
</dbReference>
<reference evidence="4" key="3">
    <citation type="submission" date="2021-02" db="EMBL/GenBank/DDBJ databases">
        <authorList>
            <consortium name="PulseNet: The National Subtyping Network for Foodborne Disease Surveillance"/>
        </authorList>
    </citation>
    <scope>NUCLEOTIDE SEQUENCE</scope>
    <source>
        <strain evidence="4">PNUSAC020384</strain>
    </source>
</reference>
<name>A0AAN3CH48_CAMJU</name>
<evidence type="ECO:0000313" key="5">
    <source>
        <dbReference type="EMBL" id="OSY76437.1"/>
    </source>
</evidence>
<dbReference type="EMBL" id="NAAF01000012">
    <property type="protein sequence ID" value="OSY76437.1"/>
    <property type="molecule type" value="Genomic_DNA"/>
</dbReference>
<sequence length="308" mass="36880">MKIVMYHYVRNNANNLPYFRYLSFENFCKQIFFFKNHFDFVQYEDFVNLKQDLNIFEKIKGKILLSFDDGLKDHYDFVFPKLLEHKIFGLFFIPTQILSRKKALDVHRIHYLLGKWGGGLTKFTLNLIDSNALEKDKKQLFEGYYKELDDDLETKNFKLLFNFYIKYDLREKILDELVKHFCSDEEIYANLYLNPNELKDMYEANMLIGSHSKTHPNFLKISKEQEEIELFDSFKELENFSQKIKIFSYPYGDFSPYSKELLSKNNCDFAFTSIVNSKDINKKDLKENYYTLPRYDCNIFPFGKASKG</sequence>